<accession>A0A4C1X0H9</accession>
<gene>
    <name evidence="2" type="ORF">EVAR_44075_1</name>
</gene>
<proteinExistence type="predicted"/>
<evidence type="ECO:0000313" key="3">
    <source>
        <dbReference type="Proteomes" id="UP000299102"/>
    </source>
</evidence>
<evidence type="ECO:0000256" key="1">
    <source>
        <dbReference type="SAM" id="MobiDB-lite"/>
    </source>
</evidence>
<protein>
    <submittedName>
        <fullName evidence="2">Uncharacterized protein</fullName>
    </submittedName>
</protein>
<sequence length="171" mass="18334">MLLKQRKQRAADRGGITSAAGSAPAAAESLRRHRPTDAIITQTGARGRNDCVKTARRRFMKFAKSPFNWAPVDYGGAGRSRRPPNVIPLGGCAEFYQRSRNRDEYICALKSESPEGFYGNQIRTGLSEVAHEVRIGSGRGCAGAPAGRRRRPALTDGGSGSLIAARPASPP</sequence>
<comment type="caution">
    <text evidence="2">The sequence shown here is derived from an EMBL/GenBank/DDBJ whole genome shotgun (WGS) entry which is preliminary data.</text>
</comment>
<dbReference type="EMBL" id="BGZK01000712">
    <property type="protein sequence ID" value="GBP57258.1"/>
    <property type="molecule type" value="Genomic_DNA"/>
</dbReference>
<dbReference type="AlphaFoldDB" id="A0A4C1X0H9"/>
<evidence type="ECO:0000313" key="2">
    <source>
        <dbReference type="EMBL" id="GBP57258.1"/>
    </source>
</evidence>
<keyword evidence="3" id="KW-1185">Reference proteome</keyword>
<feature type="region of interest" description="Disordered" evidence="1">
    <location>
        <begin position="1"/>
        <end position="34"/>
    </location>
</feature>
<name>A0A4C1X0H9_EUMVA</name>
<feature type="region of interest" description="Disordered" evidence="1">
    <location>
        <begin position="140"/>
        <end position="171"/>
    </location>
</feature>
<organism evidence="2 3">
    <name type="scientific">Eumeta variegata</name>
    <name type="common">Bagworm moth</name>
    <name type="synonym">Eumeta japonica</name>
    <dbReference type="NCBI Taxonomy" id="151549"/>
    <lineage>
        <taxon>Eukaryota</taxon>
        <taxon>Metazoa</taxon>
        <taxon>Ecdysozoa</taxon>
        <taxon>Arthropoda</taxon>
        <taxon>Hexapoda</taxon>
        <taxon>Insecta</taxon>
        <taxon>Pterygota</taxon>
        <taxon>Neoptera</taxon>
        <taxon>Endopterygota</taxon>
        <taxon>Lepidoptera</taxon>
        <taxon>Glossata</taxon>
        <taxon>Ditrysia</taxon>
        <taxon>Tineoidea</taxon>
        <taxon>Psychidae</taxon>
        <taxon>Oiketicinae</taxon>
        <taxon>Eumeta</taxon>
    </lineage>
</organism>
<reference evidence="2 3" key="1">
    <citation type="journal article" date="2019" name="Commun. Biol.">
        <title>The bagworm genome reveals a unique fibroin gene that provides high tensile strength.</title>
        <authorList>
            <person name="Kono N."/>
            <person name="Nakamura H."/>
            <person name="Ohtoshi R."/>
            <person name="Tomita M."/>
            <person name="Numata K."/>
            <person name="Arakawa K."/>
        </authorList>
    </citation>
    <scope>NUCLEOTIDE SEQUENCE [LARGE SCALE GENOMIC DNA]</scope>
</reference>
<feature type="compositionally biased region" description="Low complexity" evidence="1">
    <location>
        <begin position="18"/>
        <end position="28"/>
    </location>
</feature>
<dbReference type="Proteomes" id="UP000299102">
    <property type="component" value="Unassembled WGS sequence"/>
</dbReference>